<evidence type="ECO:0000313" key="1">
    <source>
        <dbReference type="EMBL" id="OGL49853.1"/>
    </source>
</evidence>
<dbReference type="EMBL" id="MGDD01000010">
    <property type="protein sequence ID" value="OGL49853.1"/>
    <property type="molecule type" value="Genomic_DNA"/>
</dbReference>
<organism evidence="1 2">
    <name type="scientific">Candidatus Schekmanbacteria bacterium RBG_13_48_7</name>
    <dbReference type="NCBI Taxonomy" id="1817878"/>
    <lineage>
        <taxon>Bacteria</taxon>
        <taxon>Candidatus Schekmaniibacteriota</taxon>
    </lineage>
</organism>
<dbReference type="Pfam" id="PF08843">
    <property type="entry name" value="AbiEii"/>
    <property type="match status" value="1"/>
</dbReference>
<protein>
    <recommendedName>
        <fullName evidence="3">Nucleotidyl transferase AbiEii/AbiGii toxin family protein</fullName>
    </recommendedName>
</protein>
<dbReference type="Proteomes" id="UP000179266">
    <property type="component" value="Unassembled WGS sequence"/>
</dbReference>
<dbReference type="AlphaFoldDB" id="A0A1F7S7S0"/>
<proteinExistence type="predicted"/>
<sequence length="99" mass="11668">MNQLSKHPFLKKCFVLKGGTALNIFYFDKPRLSVDADLNYIKSIDKMRMLKDRKEKSLNRRLKRDLPVGKSCIQINQFNPSSNNLSKQKLMYFINTHFV</sequence>
<dbReference type="Gene3D" id="3.10.450.620">
    <property type="entry name" value="JHP933, nucleotidyltransferase-like core domain"/>
    <property type="match status" value="1"/>
</dbReference>
<accession>A0A1F7S7S0</accession>
<comment type="caution">
    <text evidence="1">The sequence shown here is derived from an EMBL/GenBank/DDBJ whole genome shotgun (WGS) entry which is preliminary data.</text>
</comment>
<gene>
    <name evidence="1" type="ORF">A2161_03515</name>
</gene>
<name>A0A1F7S7S0_9BACT</name>
<evidence type="ECO:0000313" key="2">
    <source>
        <dbReference type="Proteomes" id="UP000179266"/>
    </source>
</evidence>
<reference evidence="1 2" key="1">
    <citation type="journal article" date="2016" name="Nat. Commun.">
        <title>Thousands of microbial genomes shed light on interconnected biogeochemical processes in an aquifer system.</title>
        <authorList>
            <person name="Anantharaman K."/>
            <person name="Brown C.T."/>
            <person name="Hug L.A."/>
            <person name="Sharon I."/>
            <person name="Castelle C.J."/>
            <person name="Probst A.J."/>
            <person name="Thomas B.C."/>
            <person name="Singh A."/>
            <person name="Wilkins M.J."/>
            <person name="Karaoz U."/>
            <person name="Brodie E.L."/>
            <person name="Williams K.H."/>
            <person name="Hubbard S.S."/>
            <person name="Banfield J.F."/>
        </authorList>
    </citation>
    <scope>NUCLEOTIDE SEQUENCE [LARGE SCALE GENOMIC DNA]</scope>
</reference>
<evidence type="ECO:0008006" key="3">
    <source>
        <dbReference type="Google" id="ProtNLM"/>
    </source>
</evidence>
<dbReference type="InterPro" id="IPR014942">
    <property type="entry name" value="AbiEii"/>
</dbReference>